<accession>A0A1H7FWG3</accession>
<dbReference type="AlphaFoldDB" id="A0A1H7FWG3"/>
<name>A0A1H7FWG3_STRJI</name>
<reference evidence="3" key="1">
    <citation type="submission" date="2016-10" db="EMBL/GenBank/DDBJ databases">
        <authorList>
            <person name="Varghese N."/>
        </authorList>
    </citation>
    <scope>NUCLEOTIDE SEQUENCE [LARGE SCALE GENOMIC DNA]</scope>
    <source>
        <strain evidence="3">DSM 45096 / BCRC 16803 / CGMCC 4.1857 / CIP 109030 / JCM 12277 / KCTC 19219 / NBRC 100920 / 33214</strain>
    </source>
</reference>
<dbReference type="Proteomes" id="UP000183015">
    <property type="component" value="Unassembled WGS sequence"/>
</dbReference>
<evidence type="ECO:0000313" key="3">
    <source>
        <dbReference type="Proteomes" id="UP000183015"/>
    </source>
</evidence>
<dbReference type="STRING" id="235985.SAMN05414137_101431"/>
<protein>
    <submittedName>
        <fullName evidence="2">Uncharacterized protein</fullName>
    </submittedName>
</protein>
<proteinExistence type="predicted"/>
<dbReference type="eggNOG" id="ENOG5031DUK">
    <property type="taxonomic scope" value="Bacteria"/>
</dbReference>
<evidence type="ECO:0000256" key="1">
    <source>
        <dbReference type="SAM" id="MobiDB-lite"/>
    </source>
</evidence>
<dbReference type="EMBL" id="FOAZ01000001">
    <property type="protein sequence ID" value="SEK30251.1"/>
    <property type="molecule type" value="Genomic_DNA"/>
</dbReference>
<keyword evidence="3" id="KW-1185">Reference proteome</keyword>
<feature type="compositionally biased region" description="Low complexity" evidence="1">
    <location>
        <begin position="30"/>
        <end position="41"/>
    </location>
</feature>
<feature type="region of interest" description="Disordered" evidence="1">
    <location>
        <begin position="17"/>
        <end position="48"/>
    </location>
</feature>
<evidence type="ECO:0000313" key="2">
    <source>
        <dbReference type="EMBL" id="SEK30251.1"/>
    </source>
</evidence>
<organism evidence="2 3">
    <name type="scientific">Streptacidiphilus jiangxiensis</name>
    <dbReference type="NCBI Taxonomy" id="235985"/>
    <lineage>
        <taxon>Bacteria</taxon>
        <taxon>Bacillati</taxon>
        <taxon>Actinomycetota</taxon>
        <taxon>Actinomycetes</taxon>
        <taxon>Kitasatosporales</taxon>
        <taxon>Streptomycetaceae</taxon>
        <taxon>Streptacidiphilus</taxon>
    </lineage>
</organism>
<gene>
    <name evidence="2" type="ORF">SAMN05414137_101431</name>
</gene>
<sequence>MTPAGALRTSIREIADPVIDSNPLDDKQVPPMNRPANARPRSAFHTETSQNRTLTMQLMPEALARVHMQERLQEAERERLLRALQLRRRAERASLRARRALAAVVL</sequence>